<evidence type="ECO:0000313" key="1">
    <source>
        <dbReference type="EMBL" id="KAF2465747.1"/>
    </source>
</evidence>
<keyword evidence="2" id="KW-1185">Reference proteome</keyword>
<feature type="non-terminal residue" evidence="1">
    <location>
        <position position="1"/>
    </location>
</feature>
<dbReference type="Proteomes" id="UP000799755">
    <property type="component" value="Unassembled WGS sequence"/>
</dbReference>
<sequence length="49" mass="5756">TISTRLHGRQNNRDSHVYQQRLTLEQENFLVQWILEGDAQAFPPLHARA</sequence>
<comment type="caution">
    <text evidence="1">The sequence shown here is derived from an EMBL/GenBank/DDBJ whole genome shotgun (WGS) entry which is preliminary data.</text>
</comment>
<reference evidence="1" key="1">
    <citation type="journal article" date="2020" name="Stud. Mycol.">
        <title>101 Dothideomycetes genomes: a test case for predicting lifestyles and emergence of pathogens.</title>
        <authorList>
            <person name="Haridas S."/>
            <person name="Albert R."/>
            <person name="Binder M."/>
            <person name="Bloem J."/>
            <person name="Labutti K."/>
            <person name="Salamov A."/>
            <person name="Andreopoulos B."/>
            <person name="Baker S."/>
            <person name="Barry K."/>
            <person name="Bills G."/>
            <person name="Bluhm B."/>
            <person name="Cannon C."/>
            <person name="Castanera R."/>
            <person name="Culley D."/>
            <person name="Daum C."/>
            <person name="Ezra D."/>
            <person name="Gonzalez J."/>
            <person name="Henrissat B."/>
            <person name="Kuo A."/>
            <person name="Liang C."/>
            <person name="Lipzen A."/>
            <person name="Lutzoni F."/>
            <person name="Magnuson J."/>
            <person name="Mondo S."/>
            <person name="Nolan M."/>
            <person name="Ohm R."/>
            <person name="Pangilinan J."/>
            <person name="Park H.-J."/>
            <person name="Ramirez L."/>
            <person name="Alfaro M."/>
            <person name="Sun H."/>
            <person name="Tritt A."/>
            <person name="Yoshinaga Y."/>
            <person name="Zwiers L.-H."/>
            <person name="Turgeon B."/>
            <person name="Goodwin S."/>
            <person name="Spatafora J."/>
            <person name="Crous P."/>
            <person name="Grigoriev I."/>
        </authorList>
    </citation>
    <scope>NUCLEOTIDE SEQUENCE</scope>
    <source>
        <strain evidence="1">ATCC 200398</strain>
    </source>
</reference>
<gene>
    <name evidence="1" type="ORF">BDR25DRAFT_239044</name>
</gene>
<proteinExistence type="predicted"/>
<name>A0ACB6QHB4_9PLEO</name>
<evidence type="ECO:0000313" key="2">
    <source>
        <dbReference type="Proteomes" id="UP000799755"/>
    </source>
</evidence>
<organism evidence="1 2">
    <name type="scientific">Lindgomyces ingoldianus</name>
    <dbReference type="NCBI Taxonomy" id="673940"/>
    <lineage>
        <taxon>Eukaryota</taxon>
        <taxon>Fungi</taxon>
        <taxon>Dikarya</taxon>
        <taxon>Ascomycota</taxon>
        <taxon>Pezizomycotina</taxon>
        <taxon>Dothideomycetes</taxon>
        <taxon>Pleosporomycetidae</taxon>
        <taxon>Pleosporales</taxon>
        <taxon>Lindgomycetaceae</taxon>
        <taxon>Lindgomyces</taxon>
    </lineage>
</organism>
<protein>
    <submittedName>
        <fullName evidence="1">Uncharacterized protein</fullName>
    </submittedName>
</protein>
<dbReference type="EMBL" id="MU003528">
    <property type="protein sequence ID" value="KAF2465747.1"/>
    <property type="molecule type" value="Genomic_DNA"/>
</dbReference>
<accession>A0ACB6QHB4</accession>